<proteinExistence type="predicted"/>
<keyword evidence="2" id="KW-1185">Reference proteome</keyword>
<evidence type="ECO:0000313" key="2">
    <source>
        <dbReference type="Proteomes" id="UP000198598"/>
    </source>
</evidence>
<organism evidence="1 2">
    <name type="scientific">Spirosoma endophyticum</name>
    <dbReference type="NCBI Taxonomy" id="662367"/>
    <lineage>
        <taxon>Bacteria</taxon>
        <taxon>Pseudomonadati</taxon>
        <taxon>Bacteroidota</taxon>
        <taxon>Cytophagia</taxon>
        <taxon>Cytophagales</taxon>
        <taxon>Cytophagaceae</taxon>
        <taxon>Spirosoma</taxon>
    </lineage>
</organism>
<sequence>MKLINLIDEIKEGIDINTLLRRELGTDLSELVDLCIVELCMRDLISLESEVKLFNSDSISDMRNFQINGINYVSLLPFDMFLEFVEEAKKLPQFPTSLSIAERFLDYIENDA</sequence>
<dbReference type="AlphaFoldDB" id="A0A1I2IK56"/>
<protein>
    <submittedName>
        <fullName evidence="1">Uncharacterized protein</fullName>
    </submittedName>
</protein>
<gene>
    <name evidence="1" type="ORF">SAMN05216167_1751</name>
</gene>
<name>A0A1I2IK56_9BACT</name>
<evidence type="ECO:0000313" key="1">
    <source>
        <dbReference type="EMBL" id="SFF40901.1"/>
    </source>
</evidence>
<accession>A0A1I2IK56</accession>
<dbReference type="EMBL" id="FOLQ01000075">
    <property type="protein sequence ID" value="SFF40901.1"/>
    <property type="molecule type" value="Genomic_DNA"/>
</dbReference>
<dbReference type="Proteomes" id="UP000198598">
    <property type="component" value="Unassembled WGS sequence"/>
</dbReference>
<dbReference type="RefSeq" id="WP_093835525.1">
    <property type="nucleotide sequence ID" value="NZ_FOLQ01000075.1"/>
</dbReference>
<reference evidence="1 2" key="1">
    <citation type="submission" date="2016-10" db="EMBL/GenBank/DDBJ databases">
        <authorList>
            <person name="de Groot N.N."/>
        </authorList>
    </citation>
    <scope>NUCLEOTIDE SEQUENCE [LARGE SCALE GENOMIC DNA]</scope>
    <source>
        <strain evidence="1 2">DSM 26130</strain>
    </source>
</reference>